<dbReference type="Pfam" id="PF19362">
    <property type="entry name" value="DUF5938"/>
    <property type="match status" value="1"/>
</dbReference>
<dbReference type="InterPro" id="IPR045982">
    <property type="entry name" value="DUF5938"/>
</dbReference>
<evidence type="ECO:0000259" key="1">
    <source>
        <dbReference type="Pfam" id="PF03435"/>
    </source>
</evidence>
<keyword evidence="4" id="KW-1185">Reference proteome</keyword>
<comment type="caution">
    <text evidence="3">The sequence shown here is derived from an EMBL/GenBank/DDBJ whole genome shotgun (WGS) entry which is preliminary data.</text>
</comment>
<dbReference type="Pfam" id="PF03435">
    <property type="entry name" value="Sacchrp_dh_NADP"/>
    <property type="match status" value="1"/>
</dbReference>
<dbReference type="Proteomes" id="UP000787472">
    <property type="component" value="Unassembled WGS sequence"/>
</dbReference>
<protein>
    <submittedName>
        <fullName evidence="3">Saccharopine dehydrogenase</fullName>
    </submittedName>
</protein>
<dbReference type="EMBL" id="JAAONZ010000011">
    <property type="protein sequence ID" value="NHO66753.1"/>
    <property type="molecule type" value="Genomic_DNA"/>
</dbReference>
<feature type="domain" description="DUF5938" evidence="2">
    <location>
        <begin position="143"/>
        <end position="371"/>
    </location>
</feature>
<evidence type="ECO:0000313" key="4">
    <source>
        <dbReference type="Proteomes" id="UP000787472"/>
    </source>
</evidence>
<reference evidence="3" key="1">
    <citation type="submission" date="2020-03" db="EMBL/GenBank/DDBJ databases">
        <authorList>
            <person name="Guo F."/>
        </authorList>
    </citation>
    <scope>NUCLEOTIDE SEQUENCE</scope>
    <source>
        <strain evidence="3">JCM 30134</strain>
    </source>
</reference>
<dbReference type="PANTHER" id="PTHR43781">
    <property type="entry name" value="SACCHAROPINE DEHYDROGENASE"/>
    <property type="match status" value="1"/>
</dbReference>
<dbReference type="RefSeq" id="WP_167188125.1">
    <property type="nucleotide sequence ID" value="NZ_JAAONZ010000011.1"/>
</dbReference>
<dbReference type="SUPFAM" id="SSF51735">
    <property type="entry name" value="NAD(P)-binding Rossmann-fold domains"/>
    <property type="match status" value="1"/>
</dbReference>
<dbReference type="InterPro" id="IPR005097">
    <property type="entry name" value="Sacchrp_dh_NADP-bd"/>
</dbReference>
<dbReference type="AlphaFoldDB" id="A0A9E5JTW4"/>
<evidence type="ECO:0000259" key="2">
    <source>
        <dbReference type="Pfam" id="PF19362"/>
    </source>
</evidence>
<gene>
    <name evidence="3" type="ORF">G8770_14480</name>
</gene>
<proteinExistence type="predicted"/>
<accession>A0A9E5JTW4</accession>
<dbReference type="PANTHER" id="PTHR43781:SF1">
    <property type="entry name" value="SACCHAROPINE DEHYDROGENASE"/>
    <property type="match status" value="1"/>
</dbReference>
<dbReference type="InterPro" id="IPR036291">
    <property type="entry name" value="NAD(P)-bd_dom_sf"/>
</dbReference>
<sequence>MSQERKILIYGASGYTGKLVAECLARRGLPFYMSGRTLSRLEAALDVVKKRHHGPVDVELVAASNNVEELKPLFEKVDVVINVAGPFMQVAWPIVEACLQARCHYLDTTGEQDWTRAIQAEYGQAFADKNLLLSPACSYMWAAGALTAEVVLETNGIDSLELVYQIDNALPSEASTKSFLRMQGNADSQFFLQQNEYAAWPNDRSYDVVVPHRMNPYRALPWGGACEPVWFKTDPRVRNCKVLTAFGDDIVDNVTKIIQDFNERAKGLTQQQREDLTNEIGESMAVGEPEPDTPDTGRSMVVCYGQGPQGNTTFCLSLTTPYCFTGEICAEAAERILNGQLKKSGFQSAAVAFGHRELLEVFHELGYSNSPA</sequence>
<feature type="domain" description="Saccharopine dehydrogenase NADP binding" evidence="1">
    <location>
        <begin position="7"/>
        <end position="124"/>
    </location>
</feature>
<organism evidence="3 4">
    <name type="scientific">Pseudomaricurvus hydrocarbonicus</name>
    <dbReference type="NCBI Taxonomy" id="1470433"/>
    <lineage>
        <taxon>Bacteria</taxon>
        <taxon>Pseudomonadati</taxon>
        <taxon>Pseudomonadota</taxon>
        <taxon>Gammaproteobacteria</taxon>
        <taxon>Cellvibrionales</taxon>
        <taxon>Cellvibrionaceae</taxon>
        <taxon>Pseudomaricurvus</taxon>
    </lineage>
</organism>
<dbReference type="Gene3D" id="3.40.50.720">
    <property type="entry name" value="NAD(P)-binding Rossmann-like Domain"/>
    <property type="match status" value="1"/>
</dbReference>
<evidence type="ECO:0000313" key="3">
    <source>
        <dbReference type="EMBL" id="NHO66753.1"/>
    </source>
</evidence>
<name>A0A9E5JTW4_9GAMM</name>